<accession>A0ABV9T5N8</accession>
<proteinExistence type="predicted"/>
<dbReference type="Pfam" id="PF21231">
    <property type="entry name" value="GH141_M"/>
    <property type="match status" value="1"/>
</dbReference>
<dbReference type="InterPro" id="IPR006626">
    <property type="entry name" value="PbH1"/>
</dbReference>
<organism evidence="3 4">
    <name type="scientific">Negadavirga shengliensis</name>
    <dbReference type="NCBI Taxonomy" id="1389218"/>
    <lineage>
        <taxon>Bacteria</taxon>
        <taxon>Pseudomonadati</taxon>
        <taxon>Bacteroidota</taxon>
        <taxon>Cytophagia</taxon>
        <taxon>Cytophagales</taxon>
        <taxon>Cyclobacteriaceae</taxon>
        <taxon>Negadavirga</taxon>
    </lineage>
</organism>
<dbReference type="Gene3D" id="2.160.20.10">
    <property type="entry name" value="Single-stranded right-handed beta-helix, Pectin lyase-like"/>
    <property type="match status" value="2"/>
</dbReference>
<dbReference type="EMBL" id="JBHSJJ010000013">
    <property type="protein sequence ID" value="MFC4873797.1"/>
    <property type="molecule type" value="Genomic_DNA"/>
</dbReference>
<evidence type="ECO:0000259" key="1">
    <source>
        <dbReference type="Pfam" id="PF13229"/>
    </source>
</evidence>
<reference evidence="4" key="1">
    <citation type="journal article" date="2019" name="Int. J. Syst. Evol. Microbiol.">
        <title>The Global Catalogue of Microorganisms (GCM) 10K type strain sequencing project: providing services to taxonomists for standard genome sequencing and annotation.</title>
        <authorList>
            <consortium name="The Broad Institute Genomics Platform"/>
            <consortium name="The Broad Institute Genome Sequencing Center for Infectious Disease"/>
            <person name="Wu L."/>
            <person name="Ma J."/>
        </authorList>
    </citation>
    <scope>NUCLEOTIDE SEQUENCE [LARGE SCALE GENOMIC DNA]</scope>
    <source>
        <strain evidence="4">CGMCC 4.7466</strain>
    </source>
</reference>
<evidence type="ECO:0000259" key="2">
    <source>
        <dbReference type="Pfam" id="PF21231"/>
    </source>
</evidence>
<dbReference type="PANTHER" id="PTHR36453:SF1">
    <property type="entry name" value="RIGHT HANDED BETA HELIX DOMAIN-CONTAINING PROTEIN"/>
    <property type="match status" value="1"/>
</dbReference>
<dbReference type="Proteomes" id="UP001595818">
    <property type="component" value="Unassembled WGS sequence"/>
</dbReference>
<evidence type="ECO:0000313" key="4">
    <source>
        <dbReference type="Proteomes" id="UP001595818"/>
    </source>
</evidence>
<keyword evidence="4" id="KW-1185">Reference proteome</keyword>
<comment type="caution">
    <text evidence="3">The sequence shown here is derived from an EMBL/GenBank/DDBJ whole genome shotgun (WGS) entry which is preliminary data.</text>
</comment>
<sequence length="627" mass="70169">MLKYHKIVSSTLILILFSGFSLEATEIWVAPEGKDSHSGSKAAPLATVEMALRKAREMRRLNDSSVREGVKIMVAEGTYFFDSPLLLRPEDSGTSSGPTLIQAAPGAKPVFSGGVKIQGWKKSRANLPGVPRAARGNLWEAPSPVVGGRRLEFRQLWVNGQKAQRASNLNDGELDRILSVDKEKQEMWIPTPAFRFADLDGVEFVIHQWWAIANLRVKSMEEVGGKTKITFHQPESLIEFEHPWPAPFIDKDNEYNGNSAFFFVGAPELLNQPGEWYADQKNGKLYYWPREGENMEGVEVIAPNLETVVQVAGHRDLPVKHVGFEGIGFKHSTWLRPSLAGHVPLQAGWYLLDAYKLAEPGTPDKEWLENQAWIDRQPAMVSVINASHLGFERCRFTHTAATGLDLVEGVSHTRIVGNVFQDIGGTAIQAGFFGGPDFEAHLPYDPSDRRELVGHVHIANNLIEDATNEDWGCVGISIGYAHDVNVEHNEVRDVNYSGICVGWGWTRTLSAAKNNRVHANKIHRFAKQMYDVGGIYTLSAQPNMEISGNSIYDLMDAPYAHMPHHHQYIYLDEGSSYIRIVDNWTERDKFFSNRPGPGVHWENNGPEVSQEIKDKAGIQEAYRDILN</sequence>
<evidence type="ECO:0000313" key="3">
    <source>
        <dbReference type="EMBL" id="MFC4873797.1"/>
    </source>
</evidence>
<dbReference type="InterPro" id="IPR012334">
    <property type="entry name" value="Pectin_lyas_fold"/>
</dbReference>
<gene>
    <name evidence="3" type="ORF">ACFPFU_18990</name>
</gene>
<dbReference type="SMART" id="SM00710">
    <property type="entry name" value="PbH1"/>
    <property type="match status" value="4"/>
</dbReference>
<feature type="domain" description="Right handed beta helix" evidence="1">
    <location>
        <begin position="458"/>
        <end position="605"/>
    </location>
</feature>
<dbReference type="RefSeq" id="WP_377067016.1">
    <property type="nucleotide sequence ID" value="NZ_JBHSJJ010000013.1"/>
</dbReference>
<dbReference type="Pfam" id="PF13229">
    <property type="entry name" value="Beta_helix"/>
    <property type="match status" value="1"/>
</dbReference>
<dbReference type="InterPro" id="IPR011050">
    <property type="entry name" value="Pectin_lyase_fold/virulence"/>
</dbReference>
<feature type="domain" description="GH141-like insertion" evidence="2">
    <location>
        <begin position="136"/>
        <end position="290"/>
    </location>
</feature>
<name>A0ABV9T5N8_9BACT</name>
<dbReference type="SUPFAM" id="SSF51126">
    <property type="entry name" value="Pectin lyase-like"/>
    <property type="match status" value="1"/>
</dbReference>
<dbReference type="InterPro" id="IPR039448">
    <property type="entry name" value="Beta_helix"/>
</dbReference>
<protein>
    <submittedName>
        <fullName evidence="3">Right-handed parallel beta-helix repeat-containing protein</fullName>
    </submittedName>
</protein>
<dbReference type="InterPro" id="IPR048482">
    <property type="entry name" value="GH141_ins"/>
</dbReference>
<dbReference type="PANTHER" id="PTHR36453">
    <property type="entry name" value="SECRETED PROTEIN-RELATED"/>
    <property type="match status" value="1"/>
</dbReference>